<dbReference type="EMBL" id="GL834106">
    <property type="protein sequence ID" value="EGB01842.1"/>
    <property type="molecule type" value="Genomic_DNA"/>
</dbReference>
<gene>
    <name evidence="2" type="ORF">AURANDRAFT_72904</name>
</gene>
<dbReference type="InterPro" id="IPR027925">
    <property type="entry name" value="MCM_N"/>
</dbReference>
<name>F0YSR7_AURAN</name>
<dbReference type="AlphaFoldDB" id="F0YSR7"/>
<feature type="domain" description="MCM N-terminal" evidence="1">
    <location>
        <begin position="25"/>
        <end position="127"/>
    </location>
</feature>
<dbReference type="OrthoDB" id="844at2759"/>
<dbReference type="RefSeq" id="XP_009043459.1">
    <property type="nucleotide sequence ID" value="XM_009045211.1"/>
</dbReference>
<dbReference type="Gene3D" id="3.30.1640.10">
    <property type="entry name" value="mini-chromosome maintenance (MCM) complex, chain A, domain 1"/>
    <property type="match status" value="1"/>
</dbReference>
<evidence type="ECO:0000313" key="2">
    <source>
        <dbReference type="EMBL" id="EGB01842.1"/>
    </source>
</evidence>
<dbReference type="Proteomes" id="UP000002729">
    <property type="component" value="Unassembled WGS sequence"/>
</dbReference>
<dbReference type="InterPro" id="IPR012340">
    <property type="entry name" value="NA-bd_OB-fold"/>
</dbReference>
<keyword evidence="3" id="KW-1185">Reference proteome</keyword>
<dbReference type="InParanoid" id="F0YSR7"/>
<organism evidence="3">
    <name type="scientific">Aureococcus anophagefferens</name>
    <name type="common">Harmful bloom alga</name>
    <dbReference type="NCBI Taxonomy" id="44056"/>
    <lineage>
        <taxon>Eukaryota</taxon>
        <taxon>Sar</taxon>
        <taxon>Stramenopiles</taxon>
        <taxon>Ochrophyta</taxon>
        <taxon>Pelagophyceae</taxon>
        <taxon>Pelagomonadales</taxon>
        <taxon>Pelagomonadaceae</taxon>
        <taxon>Aureococcus</taxon>
    </lineage>
</organism>
<dbReference type="eggNOG" id="KOG0477">
    <property type="taxonomic scope" value="Eukaryota"/>
</dbReference>
<dbReference type="Pfam" id="PF14551">
    <property type="entry name" value="MCM_N"/>
    <property type="match status" value="1"/>
</dbReference>
<evidence type="ECO:0000313" key="3">
    <source>
        <dbReference type="Proteomes" id="UP000002729"/>
    </source>
</evidence>
<dbReference type="SUPFAM" id="SSF50249">
    <property type="entry name" value="Nucleic acid-binding proteins"/>
    <property type="match status" value="1"/>
</dbReference>
<reference evidence="2 3" key="1">
    <citation type="journal article" date="2011" name="Proc. Natl. Acad. Sci. U.S.A.">
        <title>Niche of harmful alga Aureococcus anophagefferens revealed through ecogenomics.</title>
        <authorList>
            <person name="Gobler C.J."/>
            <person name="Berry D.L."/>
            <person name="Dyhrman S.T."/>
            <person name="Wilhelm S.W."/>
            <person name="Salamov A."/>
            <person name="Lobanov A.V."/>
            <person name="Zhang Y."/>
            <person name="Collier J.L."/>
            <person name="Wurch L.L."/>
            <person name="Kustka A.B."/>
            <person name="Dill B.D."/>
            <person name="Shah M."/>
            <person name="VerBerkmoes N.C."/>
            <person name="Kuo A."/>
            <person name="Terry A."/>
            <person name="Pangilinan J."/>
            <person name="Lindquist E.A."/>
            <person name="Lucas S."/>
            <person name="Paulsen I.T."/>
            <person name="Hattenrath-Lehmann T.K."/>
            <person name="Talmage S.C."/>
            <person name="Walker E.A."/>
            <person name="Koch F."/>
            <person name="Burson A.M."/>
            <person name="Marcoval M.A."/>
            <person name="Tang Y.Z."/>
            <person name="Lecleir G.R."/>
            <person name="Coyne K.J."/>
            <person name="Berg G.M."/>
            <person name="Bertrand E.M."/>
            <person name="Saito M.A."/>
            <person name="Gladyshev V.N."/>
            <person name="Grigoriev I.V."/>
        </authorList>
    </citation>
    <scope>NUCLEOTIDE SEQUENCE [LARGE SCALE GENOMIC DNA]</scope>
    <source>
        <strain evidence="3">CCMP 1984</strain>
    </source>
</reference>
<evidence type="ECO:0000259" key="1">
    <source>
        <dbReference type="Pfam" id="PF14551"/>
    </source>
</evidence>
<dbReference type="GeneID" id="20228937"/>
<dbReference type="KEGG" id="aaf:AURANDRAFT_72904"/>
<accession>F0YSR7</accession>
<feature type="non-terminal residue" evidence="2">
    <location>
        <position position="244"/>
    </location>
</feature>
<proteinExistence type="predicted"/>
<sequence>MDMSLREQAPAKLAKNKTRGHMTIRFRAFLESDKEQIAKIRAMCANNLASFEISYQALSSKVPILAIWVADAPRSILSCRIFDEVANELVLSSDHFPKYCAYPPCYIHLWMTLYPRLGEIKDEIHVRVRDLPITDTLRDLRQTHLNQLVRVSGVGTCCVERSTLSCIIRFPGRHTTINDIPTIKDGEIHLWLLSSNFGTIQAKQHRGGCYYVPFYSTSSSLWVKPSSCPCCQQAGPFTVNQEQT</sequence>
<protein>
    <recommendedName>
        <fullName evidence="1">MCM N-terminal domain-containing protein</fullName>
    </recommendedName>
</protein>